<evidence type="ECO:0000313" key="1">
    <source>
        <dbReference type="EMBL" id="ALV05983.1"/>
    </source>
</evidence>
<dbReference type="PATRIC" id="fig|76731.3.peg.1529"/>
<evidence type="ECO:0000313" key="2">
    <source>
        <dbReference type="Proteomes" id="UP000060699"/>
    </source>
</evidence>
<dbReference type="Proteomes" id="UP000060699">
    <property type="component" value="Chromosome"/>
</dbReference>
<protein>
    <submittedName>
        <fullName evidence="1">Uncharacterized protein</fullName>
    </submittedName>
</protein>
<dbReference type="STRING" id="76731.RD2015_1498"/>
<name>A0A0U3LD07_9BURK</name>
<dbReference type="PANTHER" id="PTHR38602">
    <property type="entry name" value="INNER MEMBRANE PROTEIN-RELATED"/>
    <property type="match status" value="1"/>
</dbReference>
<dbReference type="OrthoDB" id="9182237at2"/>
<proteinExistence type="predicted"/>
<organism evidence="1 2">
    <name type="scientific">Roseateles depolymerans</name>
    <dbReference type="NCBI Taxonomy" id="76731"/>
    <lineage>
        <taxon>Bacteria</taxon>
        <taxon>Pseudomonadati</taxon>
        <taxon>Pseudomonadota</taxon>
        <taxon>Betaproteobacteria</taxon>
        <taxon>Burkholderiales</taxon>
        <taxon>Sphaerotilaceae</taxon>
        <taxon>Roseateles</taxon>
    </lineage>
</organism>
<dbReference type="AlphaFoldDB" id="A0A0U3LD07"/>
<reference evidence="1 2" key="1">
    <citation type="submission" date="2015-12" db="EMBL/GenBank/DDBJ databases">
        <title>Complete genome of Roseateles depolymerans KCTC 42856.</title>
        <authorList>
            <person name="Kim K.M."/>
        </authorList>
    </citation>
    <scope>NUCLEOTIDE SEQUENCE [LARGE SCALE GENOMIC DNA]</scope>
    <source>
        <strain evidence="1 2">KCTC 42856</strain>
    </source>
</reference>
<dbReference type="KEGG" id="rdp:RD2015_1498"/>
<dbReference type="EMBL" id="CP013729">
    <property type="protein sequence ID" value="ALV05983.1"/>
    <property type="molecule type" value="Genomic_DNA"/>
</dbReference>
<keyword evidence="2" id="KW-1185">Reference proteome</keyword>
<sequence>MNGKSWWAALGLMLVVEGLMPLLRPMAWREVFTKLLAMSDGQIRFIGLCSVVAGGVLLVLMAG</sequence>
<accession>A0A0U3LD07</accession>
<dbReference type="Pfam" id="PF09838">
    <property type="entry name" value="DUF2065"/>
    <property type="match status" value="1"/>
</dbReference>
<dbReference type="RefSeq" id="WP_058934344.1">
    <property type="nucleotide sequence ID" value="NZ_CP013729.1"/>
</dbReference>
<gene>
    <name evidence="1" type="ORF">RD2015_1498</name>
</gene>
<dbReference type="PANTHER" id="PTHR38602:SF1">
    <property type="entry name" value="INNER MEMBRANE PROTEIN"/>
    <property type="match status" value="1"/>
</dbReference>
<dbReference type="InterPro" id="IPR019201">
    <property type="entry name" value="DUF2065"/>
</dbReference>